<reference evidence="1 2" key="1">
    <citation type="journal article" date="2010" name="Genome Biol.">
        <title>A first genome assembly of the barley fungal pathogen Pyrenophora teres f. teres.</title>
        <authorList>
            <person name="Ellwood S.R."/>
            <person name="Liu Z."/>
            <person name="Syme R.A."/>
            <person name="Lai Z."/>
            <person name="Hane J.K."/>
            <person name="Keiper F."/>
            <person name="Moffat C.S."/>
            <person name="Oliver R.P."/>
            <person name="Friesen T.L."/>
        </authorList>
    </citation>
    <scope>NUCLEOTIDE SEQUENCE [LARGE SCALE GENOMIC DNA]</scope>
    <source>
        <strain evidence="1 2">0-1</strain>
    </source>
</reference>
<keyword evidence="2" id="KW-1185">Reference proteome</keyword>
<dbReference type="OrthoDB" id="4338954at2759"/>
<protein>
    <submittedName>
        <fullName evidence="1">Uncharacterized protein</fullName>
    </submittedName>
</protein>
<sequence length="85" mass="9446">MPISPNPPRYLPTIAIVAASMIYFPRGTASAQPRRPLTLGDTNTNIGFGKQRNQILIDSYSERSSLEDMERALAGLEKKLLNKKD</sequence>
<evidence type="ECO:0000313" key="2">
    <source>
        <dbReference type="Proteomes" id="UP000001067"/>
    </source>
</evidence>
<dbReference type="KEGG" id="pte:PTT_14185"/>
<proteinExistence type="predicted"/>
<name>E3RXN4_PYRTT</name>
<dbReference type="Proteomes" id="UP000001067">
    <property type="component" value="Unassembled WGS sequence"/>
</dbReference>
<dbReference type="EMBL" id="GL535695">
    <property type="protein sequence ID" value="EFQ89515.1"/>
    <property type="molecule type" value="Genomic_DNA"/>
</dbReference>
<accession>E3RXN4</accession>
<dbReference type="HOGENOM" id="CLU_2513778_0_0_1"/>
<evidence type="ECO:0000313" key="1">
    <source>
        <dbReference type="EMBL" id="EFQ89515.1"/>
    </source>
</evidence>
<organism evidence="2">
    <name type="scientific">Pyrenophora teres f. teres (strain 0-1)</name>
    <name type="common">Barley net blotch fungus</name>
    <name type="synonym">Drechslera teres f. teres</name>
    <dbReference type="NCBI Taxonomy" id="861557"/>
    <lineage>
        <taxon>Eukaryota</taxon>
        <taxon>Fungi</taxon>
        <taxon>Dikarya</taxon>
        <taxon>Ascomycota</taxon>
        <taxon>Pezizomycotina</taxon>
        <taxon>Dothideomycetes</taxon>
        <taxon>Pleosporomycetidae</taxon>
        <taxon>Pleosporales</taxon>
        <taxon>Pleosporineae</taxon>
        <taxon>Pleosporaceae</taxon>
        <taxon>Pyrenophora</taxon>
    </lineage>
</organism>
<dbReference type="AlphaFoldDB" id="E3RXN4"/>
<dbReference type="STRING" id="861557.E3RXN4"/>
<gene>
    <name evidence="1" type="ORF">PTT_14185</name>
</gene>